<keyword evidence="3 6" id="KW-1133">Transmembrane helix</keyword>
<keyword evidence="1" id="KW-1003">Cell membrane</keyword>
<evidence type="ECO:0000256" key="6">
    <source>
        <dbReference type="SAM" id="Phobius"/>
    </source>
</evidence>
<dbReference type="AlphaFoldDB" id="A0A1X7NJQ3"/>
<protein>
    <submittedName>
        <fullName evidence="8">Uncharacterized integral membrane protein</fullName>
    </submittedName>
</protein>
<dbReference type="InterPro" id="IPR010445">
    <property type="entry name" value="LapA_dom"/>
</dbReference>
<proteinExistence type="predicted"/>
<name>A0A1X7NJQ3_9LACT</name>
<evidence type="ECO:0000256" key="1">
    <source>
        <dbReference type="ARBA" id="ARBA00022475"/>
    </source>
</evidence>
<feature type="transmembrane region" description="Helical" evidence="6">
    <location>
        <begin position="38"/>
        <end position="61"/>
    </location>
</feature>
<dbReference type="PANTHER" id="PTHR41335">
    <property type="entry name" value="MEMBRANE PROTEIN-RELATED"/>
    <property type="match status" value="1"/>
</dbReference>
<gene>
    <name evidence="8" type="ORF">SAMN04488700_1968</name>
</gene>
<dbReference type="EMBL" id="FXBJ01000002">
    <property type="protein sequence ID" value="SMH37238.1"/>
    <property type="molecule type" value="Genomic_DNA"/>
</dbReference>
<evidence type="ECO:0000259" key="7">
    <source>
        <dbReference type="Pfam" id="PF06305"/>
    </source>
</evidence>
<evidence type="ECO:0000256" key="3">
    <source>
        <dbReference type="ARBA" id="ARBA00022989"/>
    </source>
</evidence>
<evidence type="ECO:0000313" key="8">
    <source>
        <dbReference type="EMBL" id="SMH37238.1"/>
    </source>
</evidence>
<dbReference type="GO" id="GO:0005886">
    <property type="term" value="C:plasma membrane"/>
    <property type="evidence" value="ECO:0007669"/>
    <property type="project" value="InterPro"/>
</dbReference>
<feature type="domain" description="Lipopolysaccharide assembly protein A" evidence="7">
    <location>
        <begin position="25"/>
        <end position="84"/>
    </location>
</feature>
<organism evidence="8 9">
    <name type="scientific">Carnobacterium iners</name>
    <dbReference type="NCBI Taxonomy" id="1073423"/>
    <lineage>
        <taxon>Bacteria</taxon>
        <taxon>Bacillati</taxon>
        <taxon>Bacillota</taxon>
        <taxon>Bacilli</taxon>
        <taxon>Lactobacillales</taxon>
        <taxon>Carnobacteriaceae</taxon>
        <taxon>Carnobacterium</taxon>
    </lineage>
</organism>
<keyword evidence="9" id="KW-1185">Reference proteome</keyword>
<dbReference type="PANTHER" id="PTHR41335:SF1">
    <property type="entry name" value="MEMBRANE PROTEIN"/>
    <property type="match status" value="1"/>
</dbReference>
<feature type="coiled-coil region" evidence="5">
    <location>
        <begin position="72"/>
        <end position="121"/>
    </location>
</feature>
<sequence>MMKKQWATILAIILILLISLFAVMNVDVVPVNFGFTLVSWPLIMIILGSLFIGALVTVLIATSTAFKTKKQIKNYETELSKANEIKQTELEQQRVEYEQELSQKDEELTNKTNKINSLEKELIDRMTQSKNMDSILNER</sequence>
<dbReference type="Proteomes" id="UP000193435">
    <property type="component" value="Unassembled WGS sequence"/>
</dbReference>
<keyword evidence="2 6" id="KW-0812">Transmembrane</keyword>
<evidence type="ECO:0000256" key="4">
    <source>
        <dbReference type="ARBA" id="ARBA00023136"/>
    </source>
</evidence>
<evidence type="ECO:0000256" key="5">
    <source>
        <dbReference type="SAM" id="Coils"/>
    </source>
</evidence>
<reference evidence="8 9" key="1">
    <citation type="submission" date="2017-04" db="EMBL/GenBank/DDBJ databases">
        <authorList>
            <person name="Afonso C.L."/>
            <person name="Miller P.J."/>
            <person name="Scott M.A."/>
            <person name="Spackman E."/>
            <person name="Goraichik I."/>
            <person name="Dimitrov K.M."/>
            <person name="Suarez D.L."/>
            <person name="Swayne D.E."/>
        </authorList>
    </citation>
    <scope>NUCLEOTIDE SEQUENCE [LARGE SCALE GENOMIC DNA]</scope>
    <source>
        <strain evidence="8 9">LMG26642</strain>
    </source>
</reference>
<accession>A0A1X7NJQ3</accession>
<dbReference type="Pfam" id="PF06305">
    <property type="entry name" value="LapA_dom"/>
    <property type="match status" value="1"/>
</dbReference>
<evidence type="ECO:0000256" key="2">
    <source>
        <dbReference type="ARBA" id="ARBA00022692"/>
    </source>
</evidence>
<dbReference type="STRING" id="1073423.SAMN04488700_1968"/>
<keyword evidence="5" id="KW-0175">Coiled coil</keyword>
<keyword evidence="4 6" id="KW-0472">Membrane</keyword>
<evidence type="ECO:0000313" key="9">
    <source>
        <dbReference type="Proteomes" id="UP000193435"/>
    </source>
</evidence>